<reference evidence="2" key="1">
    <citation type="submission" date="2023-03" db="EMBL/GenBank/DDBJ databases">
        <title>Massive genome expansion in bonnet fungi (Mycena s.s.) driven by repeated elements and novel gene families across ecological guilds.</title>
        <authorList>
            <consortium name="Lawrence Berkeley National Laboratory"/>
            <person name="Harder C.B."/>
            <person name="Miyauchi S."/>
            <person name="Viragh M."/>
            <person name="Kuo A."/>
            <person name="Thoen E."/>
            <person name="Andreopoulos B."/>
            <person name="Lu D."/>
            <person name="Skrede I."/>
            <person name="Drula E."/>
            <person name="Henrissat B."/>
            <person name="Morin E."/>
            <person name="Kohler A."/>
            <person name="Barry K."/>
            <person name="LaButti K."/>
            <person name="Morin E."/>
            <person name="Salamov A."/>
            <person name="Lipzen A."/>
            <person name="Mereny Z."/>
            <person name="Hegedus B."/>
            <person name="Baldrian P."/>
            <person name="Stursova M."/>
            <person name="Weitz H."/>
            <person name="Taylor A."/>
            <person name="Grigoriev I.V."/>
            <person name="Nagy L.G."/>
            <person name="Martin F."/>
            <person name="Kauserud H."/>
        </authorList>
    </citation>
    <scope>NUCLEOTIDE SEQUENCE</scope>
    <source>
        <strain evidence="2">CBHHK067</strain>
    </source>
</reference>
<evidence type="ECO:0000313" key="3">
    <source>
        <dbReference type="Proteomes" id="UP001221757"/>
    </source>
</evidence>
<name>A0AAD7D6J2_MYCRO</name>
<organism evidence="2 3">
    <name type="scientific">Mycena rosella</name>
    <name type="common">Pink bonnet</name>
    <name type="synonym">Agaricus rosellus</name>
    <dbReference type="NCBI Taxonomy" id="1033263"/>
    <lineage>
        <taxon>Eukaryota</taxon>
        <taxon>Fungi</taxon>
        <taxon>Dikarya</taxon>
        <taxon>Basidiomycota</taxon>
        <taxon>Agaricomycotina</taxon>
        <taxon>Agaricomycetes</taxon>
        <taxon>Agaricomycetidae</taxon>
        <taxon>Agaricales</taxon>
        <taxon>Marasmiineae</taxon>
        <taxon>Mycenaceae</taxon>
        <taxon>Mycena</taxon>
    </lineage>
</organism>
<gene>
    <name evidence="2" type="ORF">B0H17DRAFT_1205855</name>
</gene>
<dbReference type="Proteomes" id="UP001221757">
    <property type="component" value="Unassembled WGS sequence"/>
</dbReference>
<accession>A0AAD7D6J2</accession>
<evidence type="ECO:0000313" key="2">
    <source>
        <dbReference type="EMBL" id="KAJ7681448.1"/>
    </source>
</evidence>
<sequence length="1368" mass="151320">MAHLSGRSASPELPSTTPSLREFFRAPVVALLNTPPIINILPPSLPPIIVLPPCSTLSFQPASLRPTASMLEQELVEIKLPDPVLPTLYYSIGHPLVPEGKRCIVFIHNTSPTAMRTVHAWEKKQQIPSATEKGDLDALGLFEVPEDILIFARDSASTDASSDALQACLTPARLVSQEARTQLQEAADAAMGPSESITLEAPVRDAEGNWSGGLAIERGDGRCKPVKEDTRCYTLANSYQSQKGIWSPAQTSKVNGSFDNNNLMRRNLNIAVAPFPMAAMQQMPESTRKDIEDHTSMLNIPALGLPGNTAHNTLQLNVAPAQPYGSEKTLANSLGFYGGNHNDNKDSPARFTNMVMCSRLPDTYTLGKFHIPRLGIYFMLRNFDSANFCGLNYHGGTPPIAPQGVDVANDAYRMTFISYPPEQMGDGLGHVVVGAMPTAKDPVLKMLAEMQHVDCESRLTRASTTQANFAVDGQVVMDVRAHVIFMARIFLLLLIFLSNQLPLSYDFRIDSDRLLSAFSFSADGLTREFVGPWANGPGFRTPDVAPGSPTSHNGSDLVPQHMCRSAIQQRWRLHYNRFARHIPYAVVHDKFFEVDEHGDLKDSPVLVYDRVDMLGNPIEPGGRPYAKPAPPMSKKKADRKALANQKRELIAANADAPGSDSDSNAAPRKRLRSGKSKAVILASSEEPSFSSSESSQVRAKPKNVYRSATKRLADFQQKDTTLIWHSTNYVQINHEFVTRTSSRAPTTSNTLAAAPQDRALLVEMIDSEGDMDIDLETSPLDAVEQFLQDAGGIKLVDRLTLSVISRDHLAVKDAYQLLQQSSHLPISASSLLDNTFKEMLASPDSLETCLSIARIWPQFEHLQSGDAGAALSLKLRQQSIMQTTFVVWTWLDTYCAGQVRSALADAAPRNWIGSLAKHVHTLMSTRAPSRELRPAEFGLPGLDGVYKFHQRKSLDLDIPYQLIVTIVLDIIALWLHFPTQANSRAQACFIDTLIYACHPATLFLDSVWFAFGHLETEVFGDRNAKIPAPSAFARSPPLSIQMLYEYQTHTITAIAAPSPRSLLTTPQDSRQLQFMNLFLGYLLELEPLIDGYEKITQPTAFQAAVNGKADFLLPFREHGPCRARSRLPGMSFDPRYVRTQGGLLSGLIFRAVIFSTPFALQANTFFSSPDDWRSEYASFASKPDAFFCNLAAYSRRKSNRGIHLVDEHWKALNAPGCPDWEQNTRHGKYDFADCFKFLSASNPSRFREIGDLIGFLLTADFVYAGAVRQPSPETVGTLIRNINAGGMKGLEMLELTPPRERGVSGGFKKANVDEVKAGFSRLYRFLDAKLPQISKDHMVFDAIMVENSLCKMTRWHALKLILFVLHNT</sequence>
<keyword evidence="3" id="KW-1185">Reference proteome</keyword>
<proteinExistence type="predicted"/>
<feature type="region of interest" description="Disordered" evidence="1">
    <location>
        <begin position="617"/>
        <end position="702"/>
    </location>
</feature>
<feature type="compositionally biased region" description="Low complexity" evidence="1">
    <location>
        <begin position="683"/>
        <end position="695"/>
    </location>
</feature>
<dbReference type="EMBL" id="JARKIE010000118">
    <property type="protein sequence ID" value="KAJ7681448.1"/>
    <property type="molecule type" value="Genomic_DNA"/>
</dbReference>
<protein>
    <submittedName>
        <fullName evidence="2">Uncharacterized protein</fullName>
    </submittedName>
</protein>
<evidence type="ECO:0000256" key="1">
    <source>
        <dbReference type="SAM" id="MobiDB-lite"/>
    </source>
</evidence>
<feature type="compositionally biased region" description="Basic and acidic residues" evidence="1">
    <location>
        <begin position="639"/>
        <end position="649"/>
    </location>
</feature>
<comment type="caution">
    <text evidence="2">The sequence shown here is derived from an EMBL/GenBank/DDBJ whole genome shotgun (WGS) entry which is preliminary data.</text>
</comment>